<evidence type="ECO:0000259" key="3">
    <source>
        <dbReference type="Pfam" id="PF14361"/>
    </source>
</evidence>
<keyword evidence="6" id="KW-1185">Reference proteome</keyword>
<dbReference type="PANTHER" id="PTHR33744:SF1">
    <property type="entry name" value="DNA-BINDING TRANSCRIPTIONAL ACTIVATOR ADER"/>
    <property type="match status" value="1"/>
</dbReference>
<feature type="domain" description="RsbT co-antagonist protein RsbRD N-terminal" evidence="3">
    <location>
        <begin position="35"/>
        <end position="178"/>
    </location>
</feature>
<sequence>MGATKGRARDVASPPGSALAEIAFLSSELESQASALAAQLAEFLVEEIPELPRDADMVRQLARSVEGNLVLAAAIYRGEIGIEEITAPEDASEYARRLARRGVPATALVRAYRLGQSFHLTWAVGEIVEARPDPARALEAVRTLLRLNFHYIDAVSERVIEDFQAERDRWLGHRRTLRVEILEQILHGQPVASATAEDALGLSLRQHHMGCVLWTPDEENSTATLVELEAAASRLGEAVGASGAPLIWPKGQNYLWVWLPLGRRFEAASQARTERALAAASPRVLAGLGVPAVGMVGLRRSHEEALAAAKVAAFGGGPRRQATFYAEPGVRTAALLAGDLAGTRRLVASSLGDLAASDEPAERLRETLRILLEEGGSYGATAERLYVHKNTVKYRVAKAIALRGRPLDDGRFELELALIACHWLGPTILAEAADGTT</sequence>
<dbReference type="EMBL" id="VDMP01000012">
    <property type="protein sequence ID" value="TNM49508.1"/>
    <property type="molecule type" value="Genomic_DNA"/>
</dbReference>
<dbReference type="InterPro" id="IPR025751">
    <property type="entry name" value="RsbRD_N_dom"/>
</dbReference>
<dbReference type="InterPro" id="IPR051448">
    <property type="entry name" value="CdaR-like_regulators"/>
</dbReference>
<evidence type="ECO:0000313" key="5">
    <source>
        <dbReference type="EMBL" id="TNM49508.1"/>
    </source>
</evidence>
<proteinExistence type="inferred from homology"/>
<dbReference type="RefSeq" id="WP_139621062.1">
    <property type="nucleotide sequence ID" value="NZ_VDMP01000012.1"/>
</dbReference>
<accession>A0A5C4WMG1</accession>
<dbReference type="InterPro" id="IPR041522">
    <property type="entry name" value="CdaR_GGDEF"/>
</dbReference>
<dbReference type="Pfam" id="PF14361">
    <property type="entry name" value="RsbRD_N"/>
    <property type="match status" value="1"/>
</dbReference>
<evidence type="ECO:0000259" key="4">
    <source>
        <dbReference type="Pfam" id="PF17853"/>
    </source>
</evidence>
<dbReference type="Pfam" id="PF17853">
    <property type="entry name" value="GGDEF_2"/>
    <property type="match status" value="1"/>
</dbReference>
<dbReference type="PANTHER" id="PTHR33744">
    <property type="entry name" value="CARBOHYDRATE DIACID REGULATOR"/>
    <property type="match status" value="1"/>
</dbReference>
<organism evidence="5 6">
    <name type="scientific">Nocardioides albidus</name>
    <dbReference type="NCBI Taxonomy" id="1517589"/>
    <lineage>
        <taxon>Bacteria</taxon>
        <taxon>Bacillati</taxon>
        <taxon>Actinomycetota</taxon>
        <taxon>Actinomycetes</taxon>
        <taxon>Propionibacteriales</taxon>
        <taxon>Nocardioidaceae</taxon>
        <taxon>Nocardioides</taxon>
    </lineage>
</organism>
<comment type="similarity">
    <text evidence="1">Belongs to the CdaR family.</text>
</comment>
<evidence type="ECO:0000259" key="2">
    <source>
        <dbReference type="Pfam" id="PF13556"/>
    </source>
</evidence>
<feature type="domain" description="PucR C-terminal helix-turn-helix" evidence="2">
    <location>
        <begin position="364"/>
        <end position="420"/>
    </location>
</feature>
<dbReference type="AlphaFoldDB" id="A0A5C4WMG1"/>
<dbReference type="OrthoDB" id="3663486at2"/>
<name>A0A5C4WMG1_9ACTN</name>
<evidence type="ECO:0000256" key="1">
    <source>
        <dbReference type="ARBA" id="ARBA00006754"/>
    </source>
</evidence>
<protein>
    <recommendedName>
        <fullName evidence="7">PucR family transcriptional regulator</fullName>
    </recommendedName>
</protein>
<dbReference type="Pfam" id="PF13556">
    <property type="entry name" value="HTH_30"/>
    <property type="match status" value="1"/>
</dbReference>
<dbReference type="InterPro" id="IPR042070">
    <property type="entry name" value="PucR_C-HTH_sf"/>
</dbReference>
<dbReference type="Proteomes" id="UP000313231">
    <property type="component" value="Unassembled WGS sequence"/>
</dbReference>
<reference evidence="5 6" key="1">
    <citation type="journal article" date="2016" name="Int. J. Syst. Evol. Microbiol.">
        <title>Nocardioides albidus sp. nov., an actinobacterium isolated from garden soil.</title>
        <authorList>
            <person name="Singh H."/>
            <person name="Du J."/>
            <person name="Trinh H."/>
            <person name="Won K."/>
            <person name="Yang J.E."/>
            <person name="Yin C."/>
            <person name="Kook M."/>
            <person name="Yi T.H."/>
        </authorList>
    </citation>
    <scope>NUCLEOTIDE SEQUENCE [LARGE SCALE GENOMIC DNA]</scope>
    <source>
        <strain evidence="5 6">CCTCC AB 2015297</strain>
    </source>
</reference>
<dbReference type="InterPro" id="IPR025736">
    <property type="entry name" value="PucR_C-HTH_dom"/>
</dbReference>
<gene>
    <name evidence="5" type="ORF">FHP29_01235</name>
</gene>
<evidence type="ECO:0000313" key="6">
    <source>
        <dbReference type="Proteomes" id="UP000313231"/>
    </source>
</evidence>
<dbReference type="Gene3D" id="1.10.10.2840">
    <property type="entry name" value="PucR C-terminal helix-turn-helix domain"/>
    <property type="match status" value="1"/>
</dbReference>
<feature type="domain" description="CdaR GGDEF-like" evidence="4">
    <location>
        <begin position="197"/>
        <end position="311"/>
    </location>
</feature>
<comment type="caution">
    <text evidence="5">The sequence shown here is derived from an EMBL/GenBank/DDBJ whole genome shotgun (WGS) entry which is preliminary data.</text>
</comment>
<evidence type="ECO:0008006" key="7">
    <source>
        <dbReference type="Google" id="ProtNLM"/>
    </source>
</evidence>